<name>A0AAE4REC5_MYCIT</name>
<sequence length="98" mass="11184">MSVLSINETTGEYRIRERRIAAQNYRAIDAVIVGDRYPIARAVESEPGGRWFITCGPEFSRAVSDEFRFPPTLFVASDRDARTWLELLAELYVKATAR</sequence>
<evidence type="ECO:0000313" key="1">
    <source>
        <dbReference type="EMBL" id="MDV7014266.1"/>
    </source>
</evidence>
<proteinExistence type="predicted"/>
<dbReference type="Proteomes" id="UP001187143">
    <property type="component" value="Unassembled WGS sequence"/>
</dbReference>
<dbReference type="AlphaFoldDB" id="A0AAE4REC5"/>
<protein>
    <submittedName>
        <fullName evidence="1">Uncharacterized protein</fullName>
    </submittedName>
</protein>
<gene>
    <name evidence="1" type="ORF">R4F53_18415</name>
</gene>
<organism evidence="1 2">
    <name type="scientific">Mycobacterium intracellulare</name>
    <dbReference type="NCBI Taxonomy" id="1767"/>
    <lineage>
        <taxon>Bacteria</taxon>
        <taxon>Bacillati</taxon>
        <taxon>Actinomycetota</taxon>
        <taxon>Actinomycetes</taxon>
        <taxon>Mycobacteriales</taxon>
        <taxon>Mycobacteriaceae</taxon>
        <taxon>Mycobacterium</taxon>
        <taxon>Mycobacterium avium complex (MAC)</taxon>
    </lineage>
</organism>
<dbReference type="RefSeq" id="WP_317728680.1">
    <property type="nucleotide sequence ID" value="NZ_JAWLLC010000033.1"/>
</dbReference>
<accession>A0AAE4REC5</accession>
<dbReference type="EMBL" id="JAWLLD010000021">
    <property type="protein sequence ID" value="MDV7014266.1"/>
    <property type="molecule type" value="Genomic_DNA"/>
</dbReference>
<comment type="caution">
    <text evidence="1">The sequence shown here is derived from an EMBL/GenBank/DDBJ whole genome shotgun (WGS) entry which is preliminary data.</text>
</comment>
<reference evidence="1" key="1">
    <citation type="submission" date="2023-10" db="EMBL/GenBank/DDBJ databases">
        <title>Characterization and genome sequence of Mycobacterium intracellulare ABSURDO, a novel pathogenic isolate with three colony morphotypes that vary in growth and acid-fastness.</title>
        <authorList>
            <person name="Jude B.A."/>
            <person name="Robinson R.T."/>
        </authorList>
    </citation>
    <scope>NUCLEOTIDE SEQUENCE</scope>
    <source>
        <strain evidence="1">ABSURDO Component B</strain>
    </source>
</reference>
<evidence type="ECO:0000313" key="2">
    <source>
        <dbReference type="Proteomes" id="UP001187143"/>
    </source>
</evidence>